<dbReference type="Pfam" id="PF00440">
    <property type="entry name" value="TetR_N"/>
    <property type="match status" value="1"/>
</dbReference>
<evidence type="ECO:0000256" key="1">
    <source>
        <dbReference type="ARBA" id="ARBA00022491"/>
    </source>
</evidence>
<dbReference type="InterPro" id="IPR036271">
    <property type="entry name" value="Tet_transcr_reg_TetR-rel_C_sf"/>
</dbReference>
<sequence>MSNDQWHDVVESREAQRRKKRQAVIETGVRLFNENGFEKTSLDDLAKSLGITKRTIYYYVQCKDEILAEALRQSIQALERIAWTVENDTCSAVDTIEVIIDAYARWIATDLGACLVLTRENMLTDEVRVELRATKQQLDRLIRKAVTEGIEAGEIRETCDPRLTSAAIFGALNWVPYWNRGSTPTPASDISDQFKRSFIQGLRR</sequence>
<evidence type="ECO:0000256" key="5">
    <source>
        <dbReference type="PROSITE-ProRule" id="PRU00335"/>
    </source>
</evidence>
<evidence type="ECO:0000259" key="6">
    <source>
        <dbReference type="PROSITE" id="PS50977"/>
    </source>
</evidence>
<dbReference type="AlphaFoldDB" id="A0A2V4MIF6"/>
<dbReference type="GO" id="GO:0000976">
    <property type="term" value="F:transcription cis-regulatory region binding"/>
    <property type="evidence" value="ECO:0007669"/>
    <property type="project" value="TreeGrafter"/>
</dbReference>
<feature type="domain" description="HTH tetR-type" evidence="6">
    <location>
        <begin position="18"/>
        <end position="78"/>
    </location>
</feature>
<gene>
    <name evidence="7" type="ORF">DI396_15735</name>
</gene>
<evidence type="ECO:0000256" key="3">
    <source>
        <dbReference type="ARBA" id="ARBA00023125"/>
    </source>
</evidence>
<dbReference type="SUPFAM" id="SSF46689">
    <property type="entry name" value="Homeodomain-like"/>
    <property type="match status" value="1"/>
</dbReference>
<dbReference type="Gene3D" id="1.10.10.60">
    <property type="entry name" value="Homeodomain-like"/>
    <property type="match status" value="1"/>
</dbReference>
<dbReference type="InterPro" id="IPR001647">
    <property type="entry name" value="HTH_TetR"/>
</dbReference>
<keyword evidence="1" id="KW-0678">Repressor</keyword>
<dbReference type="GO" id="GO:0003700">
    <property type="term" value="F:DNA-binding transcription factor activity"/>
    <property type="evidence" value="ECO:0007669"/>
    <property type="project" value="TreeGrafter"/>
</dbReference>
<feature type="DNA-binding region" description="H-T-H motif" evidence="5">
    <location>
        <begin position="41"/>
        <end position="60"/>
    </location>
</feature>
<name>A0A2V4MIF6_9RHOB</name>
<protein>
    <submittedName>
        <fullName evidence="7">TetR/AcrR family transcriptional regulator</fullName>
    </submittedName>
</protein>
<dbReference type="InterPro" id="IPR041490">
    <property type="entry name" value="KstR2_TetR_C"/>
</dbReference>
<organism evidence="7 8">
    <name type="scientific">Litorivita pollutaquae</name>
    <dbReference type="NCBI Taxonomy" id="2200892"/>
    <lineage>
        <taxon>Bacteria</taxon>
        <taxon>Pseudomonadati</taxon>
        <taxon>Pseudomonadota</taxon>
        <taxon>Alphaproteobacteria</taxon>
        <taxon>Rhodobacterales</taxon>
        <taxon>Paracoccaceae</taxon>
        <taxon>Litorivita</taxon>
    </lineage>
</organism>
<keyword evidence="8" id="KW-1185">Reference proteome</keyword>
<reference evidence="7 8" key="1">
    <citation type="submission" date="2018-05" db="EMBL/GenBank/DDBJ databases">
        <title>Oceanovita maritima gen. nov., sp. nov., a marine bacterium in the family Rhodobacteraceae isolated from surface seawater of Lundu port Xiamen, China.</title>
        <authorList>
            <person name="Hetharua B.H."/>
            <person name="Min D."/>
            <person name="Liao H."/>
            <person name="Tian Y."/>
        </authorList>
    </citation>
    <scope>NUCLEOTIDE SEQUENCE [LARGE SCALE GENOMIC DNA]</scope>
    <source>
        <strain evidence="7 8">FSX-11</strain>
    </source>
</reference>
<dbReference type="InterPro" id="IPR050109">
    <property type="entry name" value="HTH-type_TetR-like_transc_reg"/>
</dbReference>
<keyword evidence="3 5" id="KW-0238">DNA-binding</keyword>
<keyword evidence="4" id="KW-0804">Transcription</keyword>
<dbReference type="PANTHER" id="PTHR30055">
    <property type="entry name" value="HTH-TYPE TRANSCRIPTIONAL REGULATOR RUTR"/>
    <property type="match status" value="1"/>
</dbReference>
<dbReference type="Pfam" id="PF17932">
    <property type="entry name" value="TetR_C_24"/>
    <property type="match status" value="1"/>
</dbReference>
<dbReference type="PRINTS" id="PR00455">
    <property type="entry name" value="HTHTETR"/>
</dbReference>
<dbReference type="Proteomes" id="UP000248012">
    <property type="component" value="Unassembled WGS sequence"/>
</dbReference>
<evidence type="ECO:0000256" key="2">
    <source>
        <dbReference type="ARBA" id="ARBA00023015"/>
    </source>
</evidence>
<comment type="caution">
    <text evidence="7">The sequence shown here is derived from an EMBL/GenBank/DDBJ whole genome shotgun (WGS) entry which is preliminary data.</text>
</comment>
<dbReference type="EMBL" id="QFVT01000015">
    <property type="protein sequence ID" value="PYC46365.1"/>
    <property type="molecule type" value="Genomic_DNA"/>
</dbReference>
<dbReference type="PROSITE" id="PS50977">
    <property type="entry name" value="HTH_TETR_2"/>
    <property type="match status" value="1"/>
</dbReference>
<dbReference type="PANTHER" id="PTHR30055:SF175">
    <property type="entry name" value="HTH-TYPE TRANSCRIPTIONAL REPRESSOR KSTR2"/>
    <property type="match status" value="1"/>
</dbReference>
<dbReference type="RefSeq" id="WP_110797318.1">
    <property type="nucleotide sequence ID" value="NZ_KZ826494.1"/>
</dbReference>
<accession>A0A2V4MIF6</accession>
<dbReference type="Gene3D" id="1.10.357.10">
    <property type="entry name" value="Tetracycline Repressor, domain 2"/>
    <property type="match status" value="1"/>
</dbReference>
<keyword evidence="2" id="KW-0805">Transcription regulation</keyword>
<evidence type="ECO:0000313" key="8">
    <source>
        <dbReference type="Proteomes" id="UP000248012"/>
    </source>
</evidence>
<evidence type="ECO:0000313" key="7">
    <source>
        <dbReference type="EMBL" id="PYC46365.1"/>
    </source>
</evidence>
<dbReference type="SUPFAM" id="SSF48498">
    <property type="entry name" value="Tetracyclin repressor-like, C-terminal domain"/>
    <property type="match status" value="1"/>
</dbReference>
<dbReference type="OrthoDB" id="9779746at2"/>
<dbReference type="InterPro" id="IPR009057">
    <property type="entry name" value="Homeodomain-like_sf"/>
</dbReference>
<proteinExistence type="predicted"/>
<evidence type="ECO:0000256" key="4">
    <source>
        <dbReference type="ARBA" id="ARBA00023163"/>
    </source>
</evidence>